<dbReference type="Proteomes" id="UP000016931">
    <property type="component" value="Unassembled WGS sequence"/>
</dbReference>
<dbReference type="AlphaFoldDB" id="M3CXZ2"/>
<name>M3CXZ2_SPHMS</name>
<dbReference type="PROSITE" id="PS00028">
    <property type="entry name" value="ZINC_FINGER_C2H2_1"/>
    <property type="match status" value="3"/>
</dbReference>
<proteinExistence type="predicted"/>
<dbReference type="GO" id="GO:0008270">
    <property type="term" value="F:zinc ion binding"/>
    <property type="evidence" value="ECO:0007669"/>
    <property type="project" value="UniProtKB-KW"/>
</dbReference>
<dbReference type="InterPro" id="IPR036236">
    <property type="entry name" value="Znf_C2H2_sf"/>
</dbReference>
<keyword evidence="2" id="KW-0677">Repeat</keyword>
<evidence type="ECO:0000256" key="2">
    <source>
        <dbReference type="ARBA" id="ARBA00022737"/>
    </source>
</evidence>
<dbReference type="PANTHER" id="PTHR16515">
    <property type="entry name" value="PR DOMAIN ZINC FINGER PROTEIN"/>
    <property type="match status" value="1"/>
</dbReference>
<dbReference type="GO" id="GO:0005634">
    <property type="term" value="C:nucleus"/>
    <property type="evidence" value="ECO:0007669"/>
    <property type="project" value="TreeGrafter"/>
</dbReference>
<keyword evidence="1" id="KW-0479">Metal-binding</keyword>
<dbReference type="Pfam" id="PF12874">
    <property type="entry name" value="zf-met"/>
    <property type="match status" value="1"/>
</dbReference>
<accession>M3CXZ2</accession>
<sequence>MTCTQMSKPYARPDAQSDSDDMDLGISSKEEPRNKAALVVMCDEENDLPPVAIVDPNRPHSCRICAKTFKSKHYMKRHEANHSGKKPWRCSECNKRFTEKSNAIKHQLLHSDNPKPWLCPVCKKTFTQKGNAQVHVKRVHGFDLLDIPKKEKQTMAVISNEGDLGDTFAVPRSAMDAVRKPSRPDKEGYAPPVGDLTLTPSPDRKRKLAQDWDVDSVLDYSKLASISPPNKRAKRDAKCKGKEKERKPSVSSSDHDSGFDEEYQSSPTESPQSNGSSLPRADDSDEDHRNFKFKFDYSRKPVAEME</sequence>
<feature type="domain" description="C2H2-type" evidence="7">
    <location>
        <begin position="88"/>
        <end position="115"/>
    </location>
</feature>
<dbReference type="Gene3D" id="3.30.160.60">
    <property type="entry name" value="Classic Zinc Finger"/>
    <property type="match status" value="3"/>
</dbReference>
<dbReference type="STRING" id="692275.M3CXZ2"/>
<organism evidence="8 9">
    <name type="scientific">Sphaerulina musiva (strain SO2202)</name>
    <name type="common">Poplar stem canker fungus</name>
    <name type="synonym">Septoria musiva</name>
    <dbReference type="NCBI Taxonomy" id="692275"/>
    <lineage>
        <taxon>Eukaryota</taxon>
        <taxon>Fungi</taxon>
        <taxon>Dikarya</taxon>
        <taxon>Ascomycota</taxon>
        <taxon>Pezizomycotina</taxon>
        <taxon>Dothideomycetes</taxon>
        <taxon>Dothideomycetidae</taxon>
        <taxon>Mycosphaerellales</taxon>
        <taxon>Mycosphaerellaceae</taxon>
        <taxon>Sphaerulina</taxon>
    </lineage>
</organism>
<evidence type="ECO:0000313" key="9">
    <source>
        <dbReference type="Proteomes" id="UP000016931"/>
    </source>
</evidence>
<dbReference type="PROSITE" id="PS50157">
    <property type="entry name" value="ZINC_FINGER_C2H2_2"/>
    <property type="match status" value="3"/>
</dbReference>
<evidence type="ECO:0000256" key="5">
    <source>
        <dbReference type="PROSITE-ProRule" id="PRU00042"/>
    </source>
</evidence>
<feature type="region of interest" description="Disordered" evidence="6">
    <location>
        <begin position="225"/>
        <end position="306"/>
    </location>
</feature>
<evidence type="ECO:0000256" key="6">
    <source>
        <dbReference type="SAM" id="MobiDB-lite"/>
    </source>
</evidence>
<dbReference type="RefSeq" id="XP_016756672.1">
    <property type="nucleotide sequence ID" value="XM_016907844.1"/>
</dbReference>
<reference evidence="8 9" key="1">
    <citation type="journal article" date="2012" name="PLoS Pathog.">
        <title>Diverse lifestyles and strategies of plant pathogenesis encoded in the genomes of eighteen Dothideomycetes fungi.</title>
        <authorList>
            <person name="Ohm R.A."/>
            <person name="Feau N."/>
            <person name="Henrissat B."/>
            <person name="Schoch C.L."/>
            <person name="Horwitz B.A."/>
            <person name="Barry K.W."/>
            <person name="Condon B.J."/>
            <person name="Copeland A.C."/>
            <person name="Dhillon B."/>
            <person name="Glaser F."/>
            <person name="Hesse C.N."/>
            <person name="Kosti I."/>
            <person name="LaButti K."/>
            <person name="Lindquist E.A."/>
            <person name="Lucas S."/>
            <person name="Salamov A.A."/>
            <person name="Bradshaw R.E."/>
            <person name="Ciuffetti L."/>
            <person name="Hamelin R.C."/>
            <person name="Kema G.H.J."/>
            <person name="Lawrence C."/>
            <person name="Scott J.A."/>
            <person name="Spatafora J.W."/>
            <person name="Turgeon B.G."/>
            <person name="de Wit P.J.G.M."/>
            <person name="Zhong S."/>
            <person name="Goodwin S.B."/>
            <person name="Grigoriev I.V."/>
        </authorList>
    </citation>
    <scope>NUCLEOTIDE SEQUENCE [LARGE SCALE GENOMIC DNA]</scope>
    <source>
        <strain evidence="8 9">SO2202</strain>
    </source>
</reference>
<dbReference type="SMART" id="SM00355">
    <property type="entry name" value="ZnF_C2H2"/>
    <property type="match status" value="3"/>
</dbReference>
<gene>
    <name evidence="8" type="ORF">SEPMUDRAFT_159416</name>
</gene>
<evidence type="ECO:0000256" key="3">
    <source>
        <dbReference type="ARBA" id="ARBA00022771"/>
    </source>
</evidence>
<feature type="domain" description="C2H2-type" evidence="7">
    <location>
        <begin position="117"/>
        <end position="140"/>
    </location>
</feature>
<feature type="compositionally biased region" description="Basic and acidic residues" evidence="6">
    <location>
        <begin position="177"/>
        <end position="188"/>
    </location>
</feature>
<dbReference type="FunFam" id="3.30.160.60:FF:000110">
    <property type="entry name" value="Zinc finger protein-like"/>
    <property type="match status" value="1"/>
</dbReference>
<feature type="domain" description="C2H2-type" evidence="7">
    <location>
        <begin position="60"/>
        <end position="87"/>
    </location>
</feature>
<dbReference type="HOGENOM" id="CLU_909640_0_0_1"/>
<dbReference type="InterPro" id="IPR050331">
    <property type="entry name" value="Zinc_finger"/>
</dbReference>
<dbReference type="EMBL" id="KB456271">
    <property type="protein sequence ID" value="EMF08551.1"/>
    <property type="molecule type" value="Genomic_DNA"/>
</dbReference>
<protein>
    <recommendedName>
        <fullName evidence="7">C2H2-type domain-containing protein</fullName>
    </recommendedName>
</protein>
<evidence type="ECO:0000259" key="7">
    <source>
        <dbReference type="PROSITE" id="PS50157"/>
    </source>
</evidence>
<feature type="compositionally biased region" description="Basic and acidic residues" evidence="6">
    <location>
        <begin position="280"/>
        <end position="306"/>
    </location>
</feature>
<keyword evidence="9" id="KW-1185">Reference proteome</keyword>
<dbReference type="OrthoDB" id="10018191at2759"/>
<evidence type="ECO:0000256" key="4">
    <source>
        <dbReference type="ARBA" id="ARBA00022833"/>
    </source>
</evidence>
<evidence type="ECO:0000313" key="8">
    <source>
        <dbReference type="EMBL" id="EMF08551.1"/>
    </source>
</evidence>
<feature type="region of interest" description="Disordered" evidence="6">
    <location>
        <begin position="175"/>
        <end position="204"/>
    </location>
</feature>
<evidence type="ECO:0000256" key="1">
    <source>
        <dbReference type="ARBA" id="ARBA00022723"/>
    </source>
</evidence>
<keyword evidence="4" id="KW-0862">Zinc</keyword>
<feature type="compositionally biased region" description="Polar residues" evidence="6">
    <location>
        <begin position="264"/>
        <end position="277"/>
    </location>
</feature>
<dbReference type="GO" id="GO:0010468">
    <property type="term" value="P:regulation of gene expression"/>
    <property type="evidence" value="ECO:0007669"/>
    <property type="project" value="TreeGrafter"/>
</dbReference>
<dbReference type="SUPFAM" id="SSF57667">
    <property type="entry name" value="beta-beta-alpha zinc fingers"/>
    <property type="match status" value="2"/>
</dbReference>
<dbReference type="eggNOG" id="KOG1721">
    <property type="taxonomic scope" value="Eukaryota"/>
</dbReference>
<dbReference type="Pfam" id="PF00096">
    <property type="entry name" value="zf-C2H2"/>
    <property type="match status" value="2"/>
</dbReference>
<dbReference type="GeneID" id="27904981"/>
<keyword evidence="3 5" id="KW-0863">Zinc-finger</keyword>
<dbReference type="PANTHER" id="PTHR16515:SF58">
    <property type="entry name" value="ZINC FINGER PROTEIN 22"/>
    <property type="match status" value="1"/>
</dbReference>
<feature type="compositionally biased region" description="Basic and acidic residues" evidence="6">
    <location>
        <begin position="236"/>
        <end position="258"/>
    </location>
</feature>
<dbReference type="InterPro" id="IPR013087">
    <property type="entry name" value="Znf_C2H2_type"/>
</dbReference>
<feature type="region of interest" description="Disordered" evidence="6">
    <location>
        <begin position="1"/>
        <end position="31"/>
    </location>
</feature>